<evidence type="ECO:0000313" key="2">
    <source>
        <dbReference type="Proteomes" id="UP001549047"/>
    </source>
</evidence>
<dbReference type="Proteomes" id="UP001549047">
    <property type="component" value="Unassembled WGS sequence"/>
</dbReference>
<gene>
    <name evidence="1" type="ORF">ABID16_004301</name>
</gene>
<protein>
    <submittedName>
        <fullName evidence="1">Uncharacterized protein</fullName>
    </submittedName>
</protein>
<evidence type="ECO:0000313" key="1">
    <source>
        <dbReference type="EMBL" id="MET3615954.1"/>
    </source>
</evidence>
<sequence length="165" mass="18864">MLSRLAALPPAFFDSAHTRIASHRVTVTILLSKDGQLWEERYVRRMWPDEFAFLLNDAEEVGISIIPLTPDDASPRKAITRKALKARISQEDFEKIWPLAETRYRLSGNLVGKAITLITSNPHYRDWHPSDGGSVEDISDSGQRYTRRYVIVHFLLDDVRETAEA</sequence>
<reference evidence="1 2" key="1">
    <citation type="submission" date="2024-06" db="EMBL/GenBank/DDBJ databases">
        <title>Genomic Encyclopedia of Type Strains, Phase IV (KMG-IV): sequencing the most valuable type-strain genomes for metagenomic binning, comparative biology and taxonomic classification.</title>
        <authorList>
            <person name="Goeker M."/>
        </authorList>
    </citation>
    <scope>NUCLEOTIDE SEQUENCE [LARGE SCALE GENOMIC DNA]</scope>
    <source>
        <strain evidence="1 2">DSM 29780</strain>
    </source>
</reference>
<keyword evidence="2" id="KW-1185">Reference proteome</keyword>
<comment type="caution">
    <text evidence="1">The sequence shown here is derived from an EMBL/GenBank/DDBJ whole genome shotgun (WGS) entry which is preliminary data.</text>
</comment>
<name>A0ABV2J844_9HYPH</name>
<organism evidence="1 2">
    <name type="scientific">Rhizobium aquaticum</name>
    <dbReference type="NCBI Taxonomy" id="1549636"/>
    <lineage>
        <taxon>Bacteria</taxon>
        <taxon>Pseudomonadati</taxon>
        <taxon>Pseudomonadota</taxon>
        <taxon>Alphaproteobacteria</taxon>
        <taxon>Hyphomicrobiales</taxon>
        <taxon>Rhizobiaceae</taxon>
        <taxon>Rhizobium/Agrobacterium group</taxon>
        <taxon>Rhizobium</taxon>
    </lineage>
</organism>
<accession>A0ABV2J844</accession>
<proteinExistence type="predicted"/>
<dbReference type="EMBL" id="JBEPMB010000010">
    <property type="protein sequence ID" value="MET3615954.1"/>
    <property type="molecule type" value="Genomic_DNA"/>
</dbReference>